<dbReference type="AlphaFoldDB" id="A0A4Y2W145"/>
<evidence type="ECO:0000313" key="1">
    <source>
        <dbReference type="EMBL" id="GBO30234.1"/>
    </source>
</evidence>
<keyword evidence="2" id="KW-1185">Reference proteome</keyword>
<organism evidence="1 2">
    <name type="scientific">Araneus ventricosus</name>
    <name type="common">Orbweaver spider</name>
    <name type="synonym">Epeira ventricosa</name>
    <dbReference type="NCBI Taxonomy" id="182803"/>
    <lineage>
        <taxon>Eukaryota</taxon>
        <taxon>Metazoa</taxon>
        <taxon>Ecdysozoa</taxon>
        <taxon>Arthropoda</taxon>
        <taxon>Chelicerata</taxon>
        <taxon>Arachnida</taxon>
        <taxon>Araneae</taxon>
        <taxon>Araneomorphae</taxon>
        <taxon>Entelegynae</taxon>
        <taxon>Araneoidea</taxon>
        <taxon>Araneidae</taxon>
        <taxon>Araneus</taxon>
    </lineage>
</organism>
<protein>
    <submittedName>
        <fullName evidence="1">Uncharacterized protein</fullName>
    </submittedName>
</protein>
<name>A0A4Y2W145_ARAVE</name>
<proteinExistence type="predicted"/>
<evidence type="ECO:0000313" key="2">
    <source>
        <dbReference type="Proteomes" id="UP000499080"/>
    </source>
</evidence>
<accession>A0A4Y2W145</accession>
<reference evidence="1 2" key="1">
    <citation type="journal article" date="2019" name="Sci. Rep.">
        <title>Orb-weaving spider Araneus ventricosus genome elucidates the spidroin gene catalogue.</title>
        <authorList>
            <person name="Kono N."/>
            <person name="Nakamura H."/>
            <person name="Ohtoshi R."/>
            <person name="Moran D.A.P."/>
            <person name="Shinohara A."/>
            <person name="Yoshida Y."/>
            <person name="Fujiwara M."/>
            <person name="Mori M."/>
            <person name="Tomita M."/>
            <person name="Arakawa K."/>
        </authorList>
    </citation>
    <scope>NUCLEOTIDE SEQUENCE [LARGE SCALE GENOMIC DNA]</scope>
</reference>
<dbReference type="OrthoDB" id="6437659at2759"/>
<dbReference type="Proteomes" id="UP000499080">
    <property type="component" value="Unassembled WGS sequence"/>
</dbReference>
<sequence>MMKQRQSEWDEGDTVRSTFNIFPKVSLQSANWNRVDVLFFTGHDPFPSYLHRFHLANSPLYRCGEIETPIHYATSCLLTTSWHMKLPKPSLEQECYRRVASNHLSLGRIRGITIHIHNYQVLFKPDI</sequence>
<dbReference type="EMBL" id="BGPR01053421">
    <property type="protein sequence ID" value="GBO30234.1"/>
    <property type="molecule type" value="Genomic_DNA"/>
</dbReference>
<gene>
    <name evidence="1" type="ORF">AVEN_101540_1</name>
</gene>
<comment type="caution">
    <text evidence="1">The sequence shown here is derived from an EMBL/GenBank/DDBJ whole genome shotgun (WGS) entry which is preliminary data.</text>
</comment>